<keyword evidence="2" id="KW-0175">Coiled coil</keyword>
<dbReference type="GO" id="GO:0003723">
    <property type="term" value="F:RNA binding"/>
    <property type="evidence" value="ECO:0007669"/>
    <property type="project" value="InterPro"/>
</dbReference>
<dbReference type="GeneID" id="73470969"/>
<feature type="coiled-coil region" evidence="2">
    <location>
        <begin position="82"/>
        <end position="134"/>
    </location>
</feature>
<dbReference type="RefSeq" id="XP_049262508.1">
    <property type="nucleotide sequence ID" value="XM_049408099.1"/>
</dbReference>
<dbReference type="PANTHER" id="PTHR13326">
    <property type="entry name" value="TRNA PSEUDOURIDINE SYNTHASE D"/>
    <property type="match status" value="1"/>
</dbReference>
<dbReference type="InterPro" id="IPR020119">
    <property type="entry name" value="PsdUridine_synth_TruD_CS"/>
</dbReference>
<dbReference type="PROSITE" id="PS01268">
    <property type="entry name" value="UPF0024"/>
    <property type="match status" value="1"/>
</dbReference>
<dbReference type="GO" id="GO:0009982">
    <property type="term" value="F:pseudouridine synthase activity"/>
    <property type="evidence" value="ECO:0007669"/>
    <property type="project" value="InterPro"/>
</dbReference>
<dbReference type="PANTHER" id="PTHR13326:SF21">
    <property type="entry name" value="PSEUDOURIDYLATE SYNTHASE PUS7L"/>
    <property type="match status" value="1"/>
</dbReference>
<feature type="domain" description="TRUD" evidence="4">
    <location>
        <begin position="355"/>
        <end position="594"/>
    </location>
</feature>
<dbReference type="Pfam" id="PF01142">
    <property type="entry name" value="TruD"/>
    <property type="match status" value="1"/>
</dbReference>
<evidence type="ECO:0000313" key="6">
    <source>
        <dbReference type="Proteomes" id="UP000694255"/>
    </source>
</evidence>
<organism evidence="5 6">
    <name type="scientific">[Candida] subhashii</name>
    <dbReference type="NCBI Taxonomy" id="561895"/>
    <lineage>
        <taxon>Eukaryota</taxon>
        <taxon>Fungi</taxon>
        <taxon>Dikarya</taxon>
        <taxon>Ascomycota</taxon>
        <taxon>Saccharomycotina</taxon>
        <taxon>Pichiomycetes</taxon>
        <taxon>Debaryomycetaceae</taxon>
        <taxon>Spathaspora</taxon>
    </lineage>
</organism>
<evidence type="ECO:0000256" key="1">
    <source>
        <dbReference type="ARBA" id="ARBA00022694"/>
    </source>
</evidence>
<keyword evidence="6" id="KW-1185">Reference proteome</keyword>
<evidence type="ECO:0000259" key="4">
    <source>
        <dbReference type="PROSITE" id="PS50984"/>
    </source>
</evidence>
<name>A0A8J5QT80_9ASCO</name>
<evidence type="ECO:0000256" key="3">
    <source>
        <dbReference type="SAM" id="MobiDB-lite"/>
    </source>
</evidence>
<accession>A0A8J5QT80</accession>
<comment type="caution">
    <text evidence="5">The sequence shown here is derived from an EMBL/GenBank/DDBJ whole genome shotgun (WGS) entry which is preliminary data.</text>
</comment>
<evidence type="ECO:0000256" key="2">
    <source>
        <dbReference type="SAM" id="Coils"/>
    </source>
</evidence>
<dbReference type="OrthoDB" id="447290at2759"/>
<gene>
    <name evidence="5" type="ORF">J8A68_004169</name>
</gene>
<proteinExistence type="predicted"/>
<evidence type="ECO:0000313" key="5">
    <source>
        <dbReference type="EMBL" id="KAG7662275.1"/>
    </source>
</evidence>
<dbReference type="EMBL" id="JAGSYN010000181">
    <property type="protein sequence ID" value="KAG7662275.1"/>
    <property type="molecule type" value="Genomic_DNA"/>
</dbReference>
<sequence length="676" mass="76825">MSDKRAISESDISTSSQGETKKPKVLQSGLREPDVGITQFINPNAVGFTGYIKTLYSDFQVNEIDTSGKVIHLEDKGIDVGKSSKEKRLEEREKQRAELEGKTQEEIQAILAERKAAKEAREAKENELPKYELSEEHRTEILKYFTPEELAQIEELFKTGNNMETKSSFDDKDTRTTIHKLIRAAFQGKLETITSPENTFKIAMSKKSSRKPRPDESMHHVDENGVINYGAGKFKPYLHFTVFKANRDTMDIANNITRLLRIPKNQIKYAGTKDRRGVTCQRLSVEKGKVLRINSLNKALAPNIILGGFKYEDYSLGLGELKGNEFIITIRDVSSECGNVEKVVEEGFESLKEHGFINYFGMQRFGSFAVPTHILGIQLINENWKSFVDMLIGQQLSVDNPSFEARKIWTETRDAAAAVKTLPHYFVAESCILKSLSKDNKNKEGEYADSSYFQSIMAIPRNLKRIYVHAYQSYVWNTVASKRIEMFGLELQEGDLVIDDDKLQPDADLEEEDIANRDDIKVKPLTKEDIDSGKYTIFDIILPTPGFKITYPTNESLMQVYIDVMAKDNLNPFKLARKNQEFSLPGSYRKVMSKPTNLSYEIVHYSNDKAPIVRTDLEMLDLKKGEGEEEPSRIIQSEGDKKAVVVKMALGVSSYATMALRELMRMDTTRFGETMK</sequence>
<reference evidence="5 6" key="1">
    <citation type="journal article" date="2021" name="DNA Res.">
        <title>Genome analysis of Candida subhashii reveals its hybrid nature and dual mitochondrial genome conformations.</title>
        <authorList>
            <person name="Mixao V."/>
            <person name="Hegedusova E."/>
            <person name="Saus E."/>
            <person name="Pryszcz L.P."/>
            <person name="Cillingova A."/>
            <person name="Nosek J."/>
            <person name="Gabaldon T."/>
        </authorList>
    </citation>
    <scope>NUCLEOTIDE SEQUENCE [LARGE SCALE GENOMIC DNA]</scope>
    <source>
        <strain evidence="5 6">CBS 10753</strain>
    </source>
</reference>
<dbReference type="Proteomes" id="UP000694255">
    <property type="component" value="Unassembled WGS sequence"/>
</dbReference>
<dbReference type="PIRSF" id="PIRSF037016">
    <property type="entry name" value="Pseudouridin_synth_euk_prd"/>
    <property type="match status" value="1"/>
</dbReference>
<dbReference type="GO" id="GO:0005634">
    <property type="term" value="C:nucleus"/>
    <property type="evidence" value="ECO:0007669"/>
    <property type="project" value="TreeGrafter"/>
</dbReference>
<dbReference type="GO" id="GO:0001522">
    <property type="term" value="P:pseudouridine synthesis"/>
    <property type="evidence" value="ECO:0007669"/>
    <property type="project" value="InterPro"/>
</dbReference>
<dbReference type="NCBIfam" id="TIGR00094">
    <property type="entry name" value="tRNA_TruD_broad"/>
    <property type="match status" value="1"/>
</dbReference>
<dbReference type="InterPro" id="IPR011760">
    <property type="entry name" value="PsdUridine_synth_TruD_insert"/>
</dbReference>
<feature type="region of interest" description="Disordered" evidence="3">
    <location>
        <begin position="1"/>
        <end position="30"/>
    </location>
</feature>
<dbReference type="CDD" id="cd02576">
    <property type="entry name" value="PseudoU_synth_ScPUS7"/>
    <property type="match status" value="1"/>
</dbReference>
<dbReference type="GO" id="GO:0008033">
    <property type="term" value="P:tRNA processing"/>
    <property type="evidence" value="ECO:0007669"/>
    <property type="project" value="UniProtKB-KW"/>
</dbReference>
<keyword evidence="1" id="KW-0819">tRNA processing</keyword>
<dbReference type="PROSITE" id="PS50984">
    <property type="entry name" value="TRUD"/>
    <property type="match status" value="1"/>
</dbReference>
<dbReference type="AlphaFoldDB" id="A0A8J5QT80"/>
<protein>
    <submittedName>
        <fullName evidence="5">PUS7</fullName>
    </submittedName>
</protein>
<dbReference type="InterPro" id="IPR001656">
    <property type="entry name" value="PsdUridine_synth_TruD"/>
</dbReference>